<protein>
    <submittedName>
        <fullName evidence="1">Uncharacterized protein</fullName>
    </submittedName>
</protein>
<dbReference type="PROSITE" id="PS51257">
    <property type="entry name" value="PROKAR_LIPOPROTEIN"/>
    <property type="match status" value="1"/>
</dbReference>
<dbReference type="EMBL" id="JBCGBO010000003">
    <property type="protein sequence ID" value="KAK9214655.1"/>
    <property type="molecule type" value="Genomic_DNA"/>
</dbReference>
<dbReference type="AlphaFoldDB" id="A0AAP0MPP6"/>
<evidence type="ECO:0000313" key="1">
    <source>
        <dbReference type="EMBL" id="KAK9214655.1"/>
    </source>
</evidence>
<reference evidence="1 2" key="1">
    <citation type="submission" date="2024-05" db="EMBL/GenBank/DDBJ databases">
        <title>Haplotype-resolved chromosome-level genome assembly of Huyou (Citrus changshanensis).</title>
        <authorList>
            <person name="Miao C."/>
            <person name="Chen W."/>
            <person name="Wu Y."/>
            <person name="Wang L."/>
            <person name="Zhao S."/>
            <person name="Grierson D."/>
            <person name="Xu C."/>
            <person name="Chen K."/>
        </authorList>
    </citation>
    <scope>NUCLEOTIDE SEQUENCE [LARGE SCALE GENOMIC DNA]</scope>
    <source>
        <strain evidence="1">01-14</strain>
        <tissue evidence="1">Leaf</tissue>
    </source>
</reference>
<accession>A0AAP0MPP6</accession>
<gene>
    <name evidence="1" type="ORF">WN944_006651</name>
</gene>
<keyword evidence="2" id="KW-1185">Reference proteome</keyword>
<proteinExistence type="predicted"/>
<sequence>MKHLMNIKIRLLLITQSRFSSLSLSSQFPFVFSCLCYGAYKVVENCAGKMETNQGIFFLLYKNKRLHFGFCPIRH</sequence>
<comment type="caution">
    <text evidence="1">The sequence shown here is derived from an EMBL/GenBank/DDBJ whole genome shotgun (WGS) entry which is preliminary data.</text>
</comment>
<dbReference type="Proteomes" id="UP001428341">
    <property type="component" value="Unassembled WGS sequence"/>
</dbReference>
<evidence type="ECO:0000313" key="2">
    <source>
        <dbReference type="Proteomes" id="UP001428341"/>
    </source>
</evidence>
<name>A0AAP0MPP6_9ROSI</name>
<organism evidence="1 2">
    <name type="scientific">Citrus x changshan-huyou</name>
    <dbReference type="NCBI Taxonomy" id="2935761"/>
    <lineage>
        <taxon>Eukaryota</taxon>
        <taxon>Viridiplantae</taxon>
        <taxon>Streptophyta</taxon>
        <taxon>Embryophyta</taxon>
        <taxon>Tracheophyta</taxon>
        <taxon>Spermatophyta</taxon>
        <taxon>Magnoliopsida</taxon>
        <taxon>eudicotyledons</taxon>
        <taxon>Gunneridae</taxon>
        <taxon>Pentapetalae</taxon>
        <taxon>rosids</taxon>
        <taxon>malvids</taxon>
        <taxon>Sapindales</taxon>
        <taxon>Rutaceae</taxon>
        <taxon>Aurantioideae</taxon>
        <taxon>Citrus</taxon>
    </lineage>
</organism>